<gene>
    <name evidence="1" type="ORF">EJ05DRAFT_540638</name>
</gene>
<dbReference type="Gene3D" id="3.40.50.450">
    <property type="match status" value="1"/>
</dbReference>
<organism evidence="1 2">
    <name type="scientific">Pseudovirgaria hyperparasitica</name>
    <dbReference type="NCBI Taxonomy" id="470096"/>
    <lineage>
        <taxon>Eukaryota</taxon>
        <taxon>Fungi</taxon>
        <taxon>Dikarya</taxon>
        <taxon>Ascomycota</taxon>
        <taxon>Pezizomycotina</taxon>
        <taxon>Dothideomycetes</taxon>
        <taxon>Dothideomycetes incertae sedis</taxon>
        <taxon>Acrospermales</taxon>
        <taxon>Acrospermaceae</taxon>
        <taxon>Pseudovirgaria</taxon>
    </lineage>
</organism>
<dbReference type="InterPro" id="IPR005269">
    <property type="entry name" value="LOG"/>
</dbReference>
<dbReference type="OrthoDB" id="414463at2759"/>
<dbReference type="Proteomes" id="UP000799437">
    <property type="component" value="Unassembled WGS sequence"/>
</dbReference>
<name>A0A6A6VZS5_9PEZI</name>
<reference evidence="1" key="1">
    <citation type="journal article" date="2020" name="Stud. Mycol.">
        <title>101 Dothideomycetes genomes: a test case for predicting lifestyles and emergence of pathogens.</title>
        <authorList>
            <person name="Haridas S."/>
            <person name="Albert R."/>
            <person name="Binder M."/>
            <person name="Bloem J."/>
            <person name="Labutti K."/>
            <person name="Salamov A."/>
            <person name="Andreopoulos B."/>
            <person name="Baker S."/>
            <person name="Barry K."/>
            <person name="Bills G."/>
            <person name="Bluhm B."/>
            <person name="Cannon C."/>
            <person name="Castanera R."/>
            <person name="Culley D."/>
            <person name="Daum C."/>
            <person name="Ezra D."/>
            <person name="Gonzalez J."/>
            <person name="Henrissat B."/>
            <person name="Kuo A."/>
            <person name="Liang C."/>
            <person name="Lipzen A."/>
            <person name="Lutzoni F."/>
            <person name="Magnuson J."/>
            <person name="Mondo S."/>
            <person name="Nolan M."/>
            <person name="Ohm R."/>
            <person name="Pangilinan J."/>
            <person name="Park H.-J."/>
            <person name="Ramirez L."/>
            <person name="Alfaro M."/>
            <person name="Sun H."/>
            <person name="Tritt A."/>
            <person name="Yoshinaga Y."/>
            <person name="Zwiers L.-H."/>
            <person name="Turgeon B."/>
            <person name="Goodwin S."/>
            <person name="Spatafora J."/>
            <person name="Crous P."/>
            <person name="Grigoriev I."/>
        </authorList>
    </citation>
    <scope>NUCLEOTIDE SEQUENCE</scope>
    <source>
        <strain evidence="1">CBS 121739</strain>
    </source>
</reference>
<dbReference type="GO" id="GO:0005829">
    <property type="term" value="C:cytosol"/>
    <property type="evidence" value="ECO:0007669"/>
    <property type="project" value="TreeGrafter"/>
</dbReference>
<dbReference type="GO" id="GO:0009691">
    <property type="term" value="P:cytokinin biosynthetic process"/>
    <property type="evidence" value="ECO:0007669"/>
    <property type="project" value="InterPro"/>
</dbReference>
<accession>A0A6A6VZS5</accession>
<dbReference type="EMBL" id="ML996578">
    <property type="protein sequence ID" value="KAF2755180.1"/>
    <property type="molecule type" value="Genomic_DNA"/>
</dbReference>
<sequence length="231" mass="24835">MNEPTAHGHQSLSEHLNGTKTNTRPVVCVFCGASDGTTDVHLKAAEELAHKLHDANAKLVYGGGNTGIMGMVARTLVSLSGPDSVHGVIPHELVKHEMKRSKGGLDENVVGRVTKVNSMHERKDMMAKEVVAGGPGSGFVALSGGFGTLEELAEVTTWNQLGIHDRPVVVFNVDGYWDGLFQWLRTAVKAGFVNEDSAPIMAEAKTADEAMKALQGYVSAKGRFDLDWEKK</sequence>
<evidence type="ECO:0000313" key="2">
    <source>
        <dbReference type="Proteomes" id="UP000799437"/>
    </source>
</evidence>
<dbReference type="GeneID" id="54490667"/>
<dbReference type="NCBIfam" id="TIGR00730">
    <property type="entry name" value="Rossman fold protein, TIGR00730 family"/>
    <property type="match status" value="1"/>
</dbReference>
<dbReference type="PANTHER" id="PTHR31223">
    <property type="entry name" value="LOG FAMILY PROTEIN YJL055W"/>
    <property type="match status" value="1"/>
</dbReference>
<protein>
    <submittedName>
        <fullName evidence="1">Lysine decarboxylase-like protein-like protein</fullName>
    </submittedName>
</protein>
<keyword evidence="2" id="KW-1185">Reference proteome</keyword>
<dbReference type="GO" id="GO:0016799">
    <property type="term" value="F:hydrolase activity, hydrolyzing N-glycosyl compounds"/>
    <property type="evidence" value="ECO:0007669"/>
    <property type="project" value="TreeGrafter"/>
</dbReference>
<evidence type="ECO:0000313" key="1">
    <source>
        <dbReference type="EMBL" id="KAF2755180.1"/>
    </source>
</evidence>
<dbReference type="RefSeq" id="XP_033597631.1">
    <property type="nucleotide sequence ID" value="XM_033749613.1"/>
</dbReference>
<dbReference type="PANTHER" id="PTHR31223:SF70">
    <property type="entry name" value="LOG FAMILY PROTEIN YJL055W"/>
    <property type="match status" value="1"/>
</dbReference>
<dbReference type="AlphaFoldDB" id="A0A6A6VZS5"/>
<proteinExistence type="predicted"/>
<dbReference type="SUPFAM" id="SSF102405">
    <property type="entry name" value="MCP/YpsA-like"/>
    <property type="match status" value="1"/>
</dbReference>
<dbReference type="Pfam" id="PF03641">
    <property type="entry name" value="Lysine_decarbox"/>
    <property type="match status" value="1"/>
</dbReference>
<dbReference type="InterPro" id="IPR031100">
    <property type="entry name" value="LOG_fam"/>
</dbReference>